<dbReference type="OrthoDB" id="3648173at2759"/>
<feature type="transmembrane region" description="Helical" evidence="7">
    <location>
        <begin position="54"/>
        <end position="76"/>
    </location>
</feature>
<comment type="similarity">
    <text evidence="5">Belongs to the SAT4 family.</text>
</comment>
<evidence type="ECO:0000256" key="7">
    <source>
        <dbReference type="SAM" id="Phobius"/>
    </source>
</evidence>
<comment type="caution">
    <text evidence="9">The sequence shown here is derived from an EMBL/GenBank/DDBJ whole genome shotgun (WGS) entry which is preliminary data.</text>
</comment>
<feature type="domain" description="Rhodopsin" evidence="8">
    <location>
        <begin position="1"/>
        <end position="196"/>
    </location>
</feature>
<dbReference type="EMBL" id="JAGPXC010000009">
    <property type="protein sequence ID" value="KAH6647042.1"/>
    <property type="molecule type" value="Genomic_DNA"/>
</dbReference>
<reference evidence="9" key="1">
    <citation type="journal article" date="2021" name="Nat. Commun.">
        <title>Genetic determinants of endophytism in the Arabidopsis root mycobiome.</title>
        <authorList>
            <person name="Mesny F."/>
            <person name="Miyauchi S."/>
            <person name="Thiergart T."/>
            <person name="Pickel B."/>
            <person name="Atanasova L."/>
            <person name="Karlsson M."/>
            <person name="Huettel B."/>
            <person name="Barry K.W."/>
            <person name="Haridas S."/>
            <person name="Chen C."/>
            <person name="Bauer D."/>
            <person name="Andreopoulos W."/>
            <person name="Pangilinan J."/>
            <person name="LaButti K."/>
            <person name="Riley R."/>
            <person name="Lipzen A."/>
            <person name="Clum A."/>
            <person name="Drula E."/>
            <person name="Henrissat B."/>
            <person name="Kohler A."/>
            <person name="Grigoriev I.V."/>
            <person name="Martin F.M."/>
            <person name="Hacquard S."/>
        </authorList>
    </citation>
    <scope>NUCLEOTIDE SEQUENCE</scope>
    <source>
        <strain evidence="9">MPI-SDFR-AT-0073</strain>
    </source>
</reference>
<sequence>MGKHLSEVPDEDYVPYMKAFFASTILYSFAIYLVKISIMLQYCRIFQDTRFYRFYFYITIGLSCWTVLMCLLLPFICVPIQRFWNHDTPGTCLNILALWMAVSVINMVTDITCFIIPIPPLLTLRMPTRTKILLAFIFGLALCPCIISAYRITTLTATAHSTDSTWDNANTAMWSFLELSIGAIAACLPTYRPVLSTLMPRVFTPSSHSGNMRTDPPTHQQGFSLQTSHSNVRKSRYDTESTRGLGLVDANDHGYSTLEEEEAVSTRSVS</sequence>
<dbReference type="Pfam" id="PF20684">
    <property type="entry name" value="Fung_rhodopsin"/>
    <property type="match status" value="1"/>
</dbReference>
<name>A0A9P8UC76_9PEZI</name>
<keyword evidence="10" id="KW-1185">Reference proteome</keyword>
<gene>
    <name evidence="9" type="ORF">BKA67DRAFT_581484</name>
</gene>
<evidence type="ECO:0000256" key="1">
    <source>
        <dbReference type="ARBA" id="ARBA00004141"/>
    </source>
</evidence>
<protein>
    <recommendedName>
        <fullName evidence="8">Rhodopsin domain-containing protein</fullName>
    </recommendedName>
</protein>
<dbReference type="GeneID" id="70132808"/>
<feature type="transmembrane region" description="Helical" evidence="7">
    <location>
        <begin position="96"/>
        <end position="120"/>
    </location>
</feature>
<evidence type="ECO:0000259" key="8">
    <source>
        <dbReference type="Pfam" id="PF20684"/>
    </source>
</evidence>
<dbReference type="PANTHER" id="PTHR33048:SF47">
    <property type="entry name" value="INTEGRAL MEMBRANE PROTEIN-RELATED"/>
    <property type="match status" value="1"/>
</dbReference>
<dbReference type="GO" id="GO:0016020">
    <property type="term" value="C:membrane"/>
    <property type="evidence" value="ECO:0007669"/>
    <property type="project" value="UniProtKB-SubCell"/>
</dbReference>
<keyword evidence="3 7" id="KW-1133">Transmembrane helix</keyword>
<proteinExistence type="inferred from homology"/>
<feature type="compositionally biased region" description="Polar residues" evidence="6">
    <location>
        <begin position="207"/>
        <end position="230"/>
    </location>
</feature>
<evidence type="ECO:0000256" key="6">
    <source>
        <dbReference type="SAM" id="MobiDB-lite"/>
    </source>
</evidence>
<organism evidence="9 10">
    <name type="scientific">Truncatella angustata</name>
    <dbReference type="NCBI Taxonomy" id="152316"/>
    <lineage>
        <taxon>Eukaryota</taxon>
        <taxon>Fungi</taxon>
        <taxon>Dikarya</taxon>
        <taxon>Ascomycota</taxon>
        <taxon>Pezizomycotina</taxon>
        <taxon>Sordariomycetes</taxon>
        <taxon>Xylariomycetidae</taxon>
        <taxon>Amphisphaeriales</taxon>
        <taxon>Sporocadaceae</taxon>
        <taxon>Truncatella</taxon>
    </lineage>
</organism>
<feature type="transmembrane region" description="Helical" evidence="7">
    <location>
        <begin position="20"/>
        <end position="42"/>
    </location>
</feature>
<evidence type="ECO:0000313" key="9">
    <source>
        <dbReference type="EMBL" id="KAH6647042.1"/>
    </source>
</evidence>
<evidence type="ECO:0000256" key="4">
    <source>
        <dbReference type="ARBA" id="ARBA00023136"/>
    </source>
</evidence>
<dbReference type="InterPro" id="IPR052337">
    <property type="entry name" value="SAT4-like"/>
</dbReference>
<dbReference type="RefSeq" id="XP_045953556.1">
    <property type="nucleotide sequence ID" value="XM_046103917.1"/>
</dbReference>
<evidence type="ECO:0000256" key="3">
    <source>
        <dbReference type="ARBA" id="ARBA00022989"/>
    </source>
</evidence>
<keyword evidence="4 7" id="KW-0472">Membrane</keyword>
<dbReference type="InterPro" id="IPR049326">
    <property type="entry name" value="Rhodopsin_dom_fungi"/>
</dbReference>
<feature type="transmembrane region" description="Helical" evidence="7">
    <location>
        <begin position="172"/>
        <end position="191"/>
    </location>
</feature>
<feature type="transmembrane region" description="Helical" evidence="7">
    <location>
        <begin position="132"/>
        <end position="152"/>
    </location>
</feature>
<evidence type="ECO:0000256" key="5">
    <source>
        <dbReference type="ARBA" id="ARBA00038359"/>
    </source>
</evidence>
<dbReference type="Proteomes" id="UP000758603">
    <property type="component" value="Unassembled WGS sequence"/>
</dbReference>
<accession>A0A9P8UC76</accession>
<evidence type="ECO:0000256" key="2">
    <source>
        <dbReference type="ARBA" id="ARBA00022692"/>
    </source>
</evidence>
<keyword evidence="2 7" id="KW-0812">Transmembrane</keyword>
<dbReference type="AlphaFoldDB" id="A0A9P8UC76"/>
<comment type="subcellular location">
    <subcellularLocation>
        <location evidence="1">Membrane</location>
        <topology evidence="1">Multi-pass membrane protein</topology>
    </subcellularLocation>
</comment>
<feature type="region of interest" description="Disordered" evidence="6">
    <location>
        <begin position="207"/>
        <end position="270"/>
    </location>
</feature>
<dbReference type="PANTHER" id="PTHR33048">
    <property type="entry name" value="PTH11-LIKE INTEGRAL MEMBRANE PROTEIN (AFU_ORTHOLOGUE AFUA_5G11245)"/>
    <property type="match status" value="1"/>
</dbReference>
<evidence type="ECO:0000313" key="10">
    <source>
        <dbReference type="Proteomes" id="UP000758603"/>
    </source>
</evidence>